<dbReference type="Pfam" id="PF19630">
    <property type="entry name" value="DUF6134"/>
    <property type="match status" value="1"/>
</dbReference>
<keyword evidence="1" id="KW-0732">Signal</keyword>
<evidence type="ECO:0000313" key="3">
    <source>
        <dbReference type="Proteomes" id="UP000584642"/>
    </source>
</evidence>
<comment type="caution">
    <text evidence="2">The sequence shown here is derived from an EMBL/GenBank/DDBJ whole genome shotgun (WGS) entry which is preliminary data.</text>
</comment>
<feature type="signal peptide" evidence="1">
    <location>
        <begin position="1"/>
        <end position="26"/>
    </location>
</feature>
<name>A0ABX2TCH6_9PROT</name>
<evidence type="ECO:0000256" key="1">
    <source>
        <dbReference type="SAM" id="SignalP"/>
    </source>
</evidence>
<dbReference type="EMBL" id="JABFDB010000014">
    <property type="protein sequence ID" value="NYZ21958.1"/>
    <property type="molecule type" value="Genomic_DNA"/>
</dbReference>
<dbReference type="Proteomes" id="UP000584642">
    <property type="component" value="Unassembled WGS sequence"/>
</dbReference>
<accession>A0ABX2TCH6</accession>
<dbReference type="InterPro" id="IPR045767">
    <property type="entry name" value="DUF6134"/>
</dbReference>
<gene>
    <name evidence="2" type="ORF">HND93_19765</name>
</gene>
<evidence type="ECO:0000313" key="2">
    <source>
        <dbReference type="EMBL" id="NYZ21958.1"/>
    </source>
</evidence>
<organism evidence="2 3">
    <name type="scientific">Azospirillum oleiclasticum</name>
    <dbReference type="NCBI Taxonomy" id="2735135"/>
    <lineage>
        <taxon>Bacteria</taxon>
        <taxon>Pseudomonadati</taxon>
        <taxon>Pseudomonadota</taxon>
        <taxon>Alphaproteobacteria</taxon>
        <taxon>Rhodospirillales</taxon>
        <taxon>Azospirillaceae</taxon>
        <taxon>Azospirillum</taxon>
    </lineage>
</organism>
<sequence length="214" mass="23637">MTRTRACCAALALALLSLLPATPALAAGDSRTLTYRILMGDDPIGTETVTIERQGPRTRVTVEASTRVTMLFITFRYDHKREELWEGGTLVSVTTSTDDDGTPHRLELRRAGAGFRLTADGKDADLPADALPLTLWTPAVLKHPLLLSVIDGSRYRVAARPVGRETVEAAGRKTDAQHHRIDGDVERDLWYADDGTLLMTRFRRSGYDITYALK</sequence>
<reference evidence="2 3" key="1">
    <citation type="submission" date="2020-05" db="EMBL/GenBank/DDBJ databases">
        <title>Azospirillum oleiclasticum sp. nov, a nitrogen-fixing and heavy crude oil-emulsifying bacterium isolated from the crude oil of Yumen Oilfield.</title>
        <authorList>
            <person name="Wu D."/>
            <person name="Cai M."/>
            <person name="Zhang X."/>
        </authorList>
    </citation>
    <scope>NUCLEOTIDE SEQUENCE [LARGE SCALE GENOMIC DNA]</scope>
    <source>
        <strain evidence="2 3">ROY-1-1-2</strain>
    </source>
</reference>
<feature type="chain" id="PRO_5046090170" evidence="1">
    <location>
        <begin position="27"/>
        <end position="214"/>
    </location>
</feature>
<protein>
    <submittedName>
        <fullName evidence="2">DUF3108 domain-containing protein</fullName>
    </submittedName>
</protein>
<proteinExistence type="predicted"/>
<dbReference type="RefSeq" id="WP_180283729.1">
    <property type="nucleotide sequence ID" value="NZ_JABFDB010000014.1"/>
</dbReference>
<keyword evidence="3" id="KW-1185">Reference proteome</keyword>